<organism evidence="2 3">
    <name type="scientific">Alistipes inops</name>
    <dbReference type="NCBI Taxonomy" id="1501391"/>
    <lineage>
        <taxon>Bacteria</taxon>
        <taxon>Pseudomonadati</taxon>
        <taxon>Bacteroidota</taxon>
        <taxon>Bacteroidia</taxon>
        <taxon>Bacteroidales</taxon>
        <taxon>Rikenellaceae</taxon>
        <taxon>Alistipes</taxon>
    </lineage>
</organism>
<name>A0ABR4YJV5_9BACT</name>
<evidence type="ECO:0008006" key="4">
    <source>
        <dbReference type="Google" id="ProtNLM"/>
    </source>
</evidence>
<dbReference type="Proteomes" id="UP000030889">
    <property type="component" value="Unassembled WGS sequence"/>
</dbReference>
<keyword evidence="1" id="KW-0732">Signal</keyword>
<feature type="chain" id="PRO_5046895014" description="Lipoprotein" evidence="1">
    <location>
        <begin position="19"/>
        <end position="549"/>
    </location>
</feature>
<dbReference type="PROSITE" id="PS51257">
    <property type="entry name" value="PROKAR_LIPOPROTEIN"/>
    <property type="match status" value="1"/>
</dbReference>
<sequence>MRIAMYIFLLLAAGAACSCSTSGRLARRDAQALLSHTPRPLRAVAPPADTVRRIRTNTEFDLIPVEVTYENGEETYNIWLDAVTVVAPSRTVPERCGHIEIDFLVTLPRILQSNCRSIVLRPVLHREQERIPLEEISLRGTLFDRVQRRDYWQYVRYLERFRPDSVHAARGFRRFVRYPLPEGVRADSVTRAGQDISLRYVQRIPAAEAGRRLLVTLEGEIRGLDGSVYPLPPSDTLRYNISSMLFFADTTTRYVERIIEKHIRVSDRKRLAFRAGESCIVDTLENNEVQLSLIAQLMEKIFDRREYAVDSIILRAGASPEGPVRLNERLSRERAWNLQHRLAAWFPSLPLDTLIRTGGIGEDWETLAALIHQDDNIVHKQEIEMLIEQEQDPDLRETRIAACFPEEYAYMQRMLYPRLRAVHIDYRLHRTDMVQDTLVTTRPDSLYAEGVGLMQQRQYDAALGILAPYADINTAICLLSVNRNAQALELLLSLSDDDARVCYLRAIAYARQGKPTQSIQAFDAACALNEDLSYRAALDPELSELIKNR</sequence>
<reference evidence="2 3" key="1">
    <citation type="submission" date="2014-09" db="EMBL/GenBank/DDBJ databases">
        <title>Alistipes sp. 627, sp. nov., a novel member of the family Rikenellaceae isolated from human faeces.</title>
        <authorList>
            <person name="Shkoporov A.N."/>
            <person name="Chaplin A.V."/>
            <person name="Motuzova O.V."/>
            <person name="Kafarskaia L.I."/>
            <person name="Khokhlova E.V."/>
            <person name="Efimov B.A."/>
        </authorList>
    </citation>
    <scope>NUCLEOTIDE SEQUENCE [LARGE SCALE GENOMIC DNA]</scope>
    <source>
        <strain evidence="2 3">627</strain>
    </source>
</reference>
<accession>A0ABR4YJV5</accession>
<gene>
    <name evidence="2" type="ORF">LG35_05540</name>
</gene>
<keyword evidence="3" id="KW-1185">Reference proteome</keyword>
<dbReference type="InterPro" id="IPR019734">
    <property type="entry name" value="TPR_rpt"/>
</dbReference>
<comment type="caution">
    <text evidence="2">The sequence shown here is derived from an EMBL/GenBank/DDBJ whole genome shotgun (WGS) entry which is preliminary data.</text>
</comment>
<dbReference type="EMBL" id="JRGF01000005">
    <property type="protein sequence ID" value="KHE42341.1"/>
    <property type="molecule type" value="Genomic_DNA"/>
</dbReference>
<evidence type="ECO:0000313" key="2">
    <source>
        <dbReference type="EMBL" id="KHE42341.1"/>
    </source>
</evidence>
<proteinExistence type="predicted"/>
<dbReference type="InterPro" id="IPR011990">
    <property type="entry name" value="TPR-like_helical_dom_sf"/>
</dbReference>
<evidence type="ECO:0000313" key="3">
    <source>
        <dbReference type="Proteomes" id="UP000030889"/>
    </source>
</evidence>
<evidence type="ECO:0000256" key="1">
    <source>
        <dbReference type="SAM" id="SignalP"/>
    </source>
</evidence>
<dbReference type="SMART" id="SM00028">
    <property type="entry name" value="TPR"/>
    <property type="match status" value="1"/>
</dbReference>
<dbReference type="Gene3D" id="1.25.40.10">
    <property type="entry name" value="Tetratricopeptide repeat domain"/>
    <property type="match status" value="1"/>
</dbReference>
<protein>
    <recommendedName>
        <fullName evidence="4">Lipoprotein</fullName>
    </recommendedName>
</protein>
<feature type="signal peptide" evidence="1">
    <location>
        <begin position="1"/>
        <end position="18"/>
    </location>
</feature>
<dbReference type="RefSeq" id="WP_035472966.1">
    <property type="nucleotide sequence ID" value="NZ_JRGF01000005.1"/>
</dbReference>
<dbReference type="SUPFAM" id="SSF48452">
    <property type="entry name" value="TPR-like"/>
    <property type="match status" value="1"/>
</dbReference>